<dbReference type="Gene3D" id="3.20.20.80">
    <property type="entry name" value="Glycosidases"/>
    <property type="match status" value="1"/>
</dbReference>
<dbReference type="Pfam" id="PF16757">
    <property type="entry name" value="Fucosidase_C"/>
    <property type="match status" value="1"/>
</dbReference>
<dbReference type="InterPro" id="IPR016286">
    <property type="entry name" value="FUC_metazoa-typ"/>
</dbReference>
<dbReference type="SUPFAM" id="SSF51445">
    <property type="entry name" value="(Trans)glycosidases"/>
    <property type="match status" value="1"/>
</dbReference>
<evidence type="ECO:0000256" key="5">
    <source>
        <dbReference type="ARBA" id="ARBA00022801"/>
    </source>
</evidence>
<evidence type="ECO:0000259" key="8">
    <source>
        <dbReference type="Pfam" id="PF16757"/>
    </source>
</evidence>
<dbReference type="EC" id="3.2.1.51" evidence="3"/>
<keyword evidence="10" id="KW-1185">Reference proteome</keyword>
<keyword evidence="5" id="KW-0378">Hydrolase</keyword>
<dbReference type="PANTHER" id="PTHR10030">
    <property type="entry name" value="ALPHA-L-FUCOSIDASE"/>
    <property type="match status" value="1"/>
</dbReference>
<evidence type="ECO:0000313" key="9">
    <source>
        <dbReference type="EMBL" id="AYD48296.1"/>
    </source>
</evidence>
<dbReference type="GO" id="GO:0005764">
    <property type="term" value="C:lysosome"/>
    <property type="evidence" value="ECO:0007669"/>
    <property type="project" value="TreeGrafter"/>
</dbReference>
<proteinExistence type="inferred from homology"/>
<sequence length="691" mass="78730">MNILEWQARNKYKIRTVTISNYIMMLLRKLNILIVGLLFCLISFGQNANNAAMDIAALASNFSRASAEISPIKFSQFQINLTNYLCEKKQPEIVKQRDLTVLNANSKEDGATFEDSNSGFRYRHGKLKDGDVYVFYNNSDQKQASTCRILGNGLVQVWNPKNGVIVPVGGTYIGKGFAKIPLDLAAFETRIVVLGPLPIKFLPVYYQTHQHPRLVDYLPDNSVNAIPKGKFRPNWPSLVKNYEVPEWFKDAKFGIFIHWGLYAIPAFHNEWYASHMYSSKPIADWHNAHFGRQDTFGYKDFIPLFKADKFNPQQWAALFKASGAKYVIPTAEHHDGFKMYASDLTVWDAKDMGPHRDLVGELAKAVRQQGLIFGVSDHEIENWSFMFPQLKEPNDLFDPKNAGFYGPPQPPDSIETQPFLNQWLAEAEELVDKYHPKLFYFDNGVDSARLDSMKQKFGAYYYNHAANWKYGAAILTKYYAYPDAAGVHEYEKQVRSPKTLQKNFWQTDDVISNFSWGYVSDMKYRSVGSILHQLIDNVSKNGALLLNISPRGDGSIPEEQQQILLAIGQWLKVNGEAIYGSRPWTEFGEGISADTTVNLGRYKYTGTDFRFTTKKDTLFAIAMSWPGKIAIIKSLQEGLFDGKKITQIKLLGYNKSLDFENTENGLEIQLPADKPNPYDYVFRITTSKNKN</sequence>
<keyword evidence="6" id="KW-0326">Glycosidase</keyword>
<feature type="domain" description="Alpha-L-fucosidase C-terminal" evidence="8">
    <location>
        <begin position="608"/>
        <end position="685"/>
    </location>
</feature>
<gene>
    <name evidence="9" type="ORF">D6B99_12210</name>
</gene>
<evidence type="ECO:0000256" key="2">
    <source>
        <dbReference type="ARBA" id="ARBA00007951"/>
    </source>
</evidence>
<evidence type="ECO:0000256" key="1">
    <source>
        <dbReference type="ARBA" id="ARBA00004071"/>
    </source>
</evidence>
<accession>A0A386HRV5</accession>
<dbReference type="Pfam" id="PF01120">
    <property type="entry name" value="Alpha_L_fucos"/>
    <property type="match status" value="1"/>
</dbReference>
<feature type="domain" description="Glycoside hydrolase family 29 N-terminal" evidence="7">
    <location>
        <begin position="226"/>
        <end position="576"/>
    </location>
</feature>
<dbReference type="KEGG" id="ark:D6B99_12210"/>
<dbReference type="GO" id="GO:0006004">
    <property type="term" value="P:fucose metabolic process"/>
    <property type="evidence" value="ECO:0007669"/>
    <property type="project" value="InterPro"/>
</dbReference>
<keyword evidence="4" id="KW-0732">Signal</keyword>
<reference evidence="9 10" key="1">
    <citation type="submission" date="2018-09" db="EMBL/GenBank/DDBJ databases">
        <title>Arachidicoccus sp. nov., a bacterium isolated from soil.</title>
        <authorList>
            <person name="Weon H.-Y."/>
            <person name="Kwon S.-W."/>
            <person name="Lee S.A."/>
        </authorList>
    </citation>
    <scope>NUCLEOTIDE SEQUENCE [LARGE SCALE GENOMIC DNA]</scope>
    <source>
        <strain evidence="9 10">KIS59-12</strain>
    </source>
</reference>
<dbReference type="OrthoDB" id="107551at2"/>
<evidence type="ECO:0000256" key="4">
    <source>
        <dbReference type="ARBA" id="ARBA00022729"/>
    </source>
</evidence>
<evidence type="ECO:0000256" key="3">
    <source>
        <dbReference type="ARBA" id="ARBA00012662"/>
    </source>
</evidence>
<dbReference type="GO" id="GO:0016139">
    <property type="term" value="P:glycoside catabolic process"/>
    <property type="evidence" value="ECO:0007669"/>
    <property type="project" value="TreeGrafter"/>
</dbReference>
<dbReference type="EMBL" id="CP032489">
    <property type="protein sequence ID" value="AYD48296.1"/>
    <property type="molecule type" value="Genomic_DNA"/>
</dbReference>
<protein>
    <recommendedName>
        <fullName evidence="3">alpha-L-fucosidase</fullName>
        <ecNumber evidence="3">3.2.1.51</ecNumber>
    </recommendedName>
</protein>
<dbReference type="AlphaFoldDB" id="A0A386HRV5"/>
<dbReference type="Proteomes" id="UP000266118">
    <property type="component" value="Chromosome"/>
</dbReference>
<dbReference type="SMART" id="SM00812">
    <property type="entry name" value="Alpha_L_fucos"/>
    <property type="match status" value="1"/>
</dbReference>
<comment type="similarity">
    <text evidence="2">Belongs to the glycosyl hydrolase 29 family.</text>
</comment>
<dbReference type="PRINTS" id="PR00741">
    <property type="entry name" value="GLHYDRLASE29"/>
</dbReference>
<dbReference type="SMR" id="A0A386HRV5"/>
<dbReference type="InterPro" id="IPR017853">
    <property type="entry name" value="GH"/>
</dbReference>
<dbReference type="GO" id="GO:0004560">
    <property type="term" value="F:alpha-L-fucosidase activity"/>
    <property type="evidence" value="ECO:0007669"/>
    <property type="project" value="InterPro"/>
</dbReference>
<comment type="function">
    <text evidence="1">Alpha-L-fucosidase is responsible for hydrolyzing the alpha-1,6-linked fucose joined to the reducing-end N-acetylglucosamine of the carbohydrate moieties of glycoproteins.</text>
</comment>
<dbReference type="InterPro" id="IPR031919">
    <property type="entry name" value="Fucosidase_C"/>
</dbReference>
<dbReference type="Gene3D" id="2.60.40.1180">
    <property type="entry name" value="Golgi alpha-mannosidase II"/>
    <property type="match status" value="1"/>
</dbReference>
<evidence type="ECO:0000256" key="6">
    <source>
        <dbReference type="ARBA" id="ARBA00023295"/>
    </source>
</evidence>
<dbReference type="InterPro" id="IPR013780">
    <property type="entry name" value="Glyco_hydro_b"/>
</dbReference>
<evidence type="ECO:0000259" key="7">
    <source>
        <dbReference type="Pfam" id="PF01120"/>
    </source>
</evidence>
<organism evidence="9 10">
    <name type="scientific">Arachidicoccus soli</name>
    <dbReference type="NCBI Taxonomy" id="2341117"/>
    <lineage>
        <taxon>Bacteria</taxon>
        <taxon>Pseudomonadati</taxon>
        <taxon>Bacteroidota</taxon>
        <taxon>Chitinophagia</taxon>
        <taxon>Chitinophagales</taxon>
        <taxon>Chitinophagaceae</taxon>
        <taxon>Arachidicoccus</taxon>
    </lineage>
</organism>
<dbReference type="InterPro" id="IPR000933">
    <property type="entry name" value="Glyco_hydro_29"/>
</dbReference>
<dbReference type="InterPro" id="IPR057739">
    <property type="entry name" value="Glyco_hydro_29_N"/>
</dbReference>
<evidence type="ECO:0000313" key="10">
    <source>
        <dbReference type="Proteomes" id="UP000266118"/>
    </source>
</evidence>
<name>A0A386HRV5_9BACT</name>
<dbReference type="PANTHER" id="PTHR10030:SF37">
    <property type="entry name" value="ALPHA-L-FUCOSIDASE-RELATED"/>
    <property type="match status" value="1"/>
</dbReference>